<dbReference type="PANTHER" id="PTHR34700:SF4">
    <property type="entry name" value="PHAGE-LIKE ELEMENT PBSX PROTEIN XKDP"/>
    <property type="match status" value="1"/>
</dbReference>
<evidence type="ECO:0000313" key="3">
    <source>
        <dbReference type="Proteomes" id="UP000718281"/>
    </source>
</evidence>
<dbReference type="InterPro" id="IPR036779">
    <property type="entry name" value="LysM_dom_sf"/>
</dbReference>
<dbReference type="Gene3D" id="3.10.350.10">
    <property type="entry name" value="LysM domain"/>
    <property type="match status" value="1"/>
</dbReference>
<feature type="domain" description="LysM" evidence="1">
    <location>
        <begin position="85"/>
        <end position="129"/>
    </location>
</feature>
<evidence type="ECO:0000313" key="2">
    <source>
        <dbReference type="EMBL" id="MBK6300368.1"/>
    </source>
</evidence>
<dbReference type="AlphaFoldDB" id="A0A934X4Y0"/>
<dbReference type="InterPro" id="IPR000104">
    <property type="entry name" value="Antifreeze_1"/>
</dbReference>
<organism evidence="2 3">
    <name type="scientific">Candidatus Phosphoribacter hodrii</name>
    <dbReference type="NCBI Taxonomy" id="2953743"/>
    <lineage>
        <taxon>Bacteria</taxon>
        <taxon>Bacillati</taxon>
        <taxon>Actinomycetota</taxon>
        <taxon>Actinomycetes</taxon>
        <taxon>Micrococcales</taxon>
        <taxon>Dermatophilaceae</taxon>
        <taxon>Candidatus Phosphoribacter</taxon>
    </lineage>
</organism>
<protein>
    <submittedName>
        <fullName evidence="2">LysM peptidoglycan-binding domain-containing protein</fullName>
    </submittedName>
</protein>
<sequence>MALMEEGSTGAGETLEVVSSVSYDAQGNVMTAEQVAAQAAAAAEAKAAADAAAAQAAAEAAAADAAAAAAATAAAAAAAAAPVERTYTVVKGDTLSAIGKKFGVNWRDIASLNQVKNPDLIHPGQVFRIPN</sequence>
<comment type="caution">
    <text evidence="2">The sequence shown here is derived from an EMBL/GenBank/DDBJ whole genome shotgun (WGS) entry which is preliminary data.</text>
</comment>
<dbReference type="SMART" id="SM00257">
    <property type="entry name" value="LysM"/>
    <property type="match status" value="1"/>
</dbReference>
<proteinExistence type="predicted"/>
<reference evidence="2 3" key="1">
    <citation type="submission" date="2020-10" db="EMBL/GenBank/DDBJ databases">
        <title>Connecting structure to function with the recovery of over 1000 high-quality activated sludge metagenome-assembled genomes encoding full-length rRNA genes using long-read sequencing.</title>
        <authorList>
            <person name="Singleton C.M."/>
            <person name="Petriglieri F."/>
            <person name="Kristensen J.M."/>
            <person name="Kirkegaard R.H."/>
            <person name="Michaelsen T.Y."/>
            <person name="Andersen M.H."/>
            <person name="Karst S.M."/>
            <person name="Dueholm M.S."/>
            <person name="Nielsen P.H."/>
            <person name="Albertsen M."/>
        </authorList>
    </citation>
    <scope>NUCLEOTIDE SEQUENCE [LARGE SCALE GENOMIC DNA]</scope>
    <source>
        <strain evidence="2">AalE_18-Q3-R2-46_BAT3C.188</strain>
    </source>
</reference>
<dbReference type="GO" id="GO:0016172">
    <property type="term" value="F:antifreeze activity"/>
    <property type="evidence" value="ECO:0007669"/>
    <property type="project" value="InterPro"/>
</dbReference>
<gene>
    <name evidence="2" type="ORF">IPF40_04675</name>
</gene>
<dbReference type="InterPro" id="IPR018392">
    <property type="entry name" value="LysM"/>
</dbReference>
<dbReference type="InterPro" id="IPR052196">
    <property type="entry name" value="Bact_Kbp"/>
</dbReference>
<dbReference type="EMBL" id="JADIXZ010000003">
    <property type="protein sequence ID" value="MBK6300368.1"/>
    <property type="molecule type" value="Genomic_DNA"/>
</dbReference>
<dbReference type="PRINTS" id="PR00308">
    <property type="entry name" value="ANTIFREEZEI"/>
</dbReference>
<dbReference type="Proteomes" id="UP000718281">
    <property type="component" value="Unassembled WGS sequence"/>
</dbReference>
<dbReference type="CDD" id="cd00118">
    <property type="entry name" value="LysM"/>
    <property type="match status" value="1"/>
</dbReference>
<evidence type="ECO:0000259" key="1">
    <source>
        <dbReference type="PROSITE" id="PS51782"/>
    </source>
</evidence>
<accession>A0A934X4Y0</accession>
<dbReference type="Pfam" id="PF01476">
    <property type="entry name" value="LysM"/>
    <property type="match status" value="1"/>
</dbReference>
<dbReference type="PROSITE" id="PS51782">
    <property type="entry name" value="LYSM"/>
    <property type="match status" value="1"/>
</dbReference>
<dbReference type="SUPFAM" id="SSF54106">
    <property type="entry name" value="LysM domain"/>
    <property type="match status" value="1"/>
</dbReference>
<name>A0A934X4Y0_9MICO</name>
<dbReference type="PANTHER" id="PTHR34700">
    <property type="entry name" value="POTASSIUM BINDING PROTEIN KBP"/>
    <property type="match status" value="1"/>
</dbReference>